<dbReference type="EMBL" id="JABBWK010000728">
    <property type="protein sequence ID" value="KAG1879006.1"/>
    <property type="molecule type" value="Genomic_DNA"/>
</dbReference>
<reference evidence="2" key="1">
    <citation type="journal article" date="2020" name="New Phytol.">
        <title>Comparative genomics reveals dynamic genome evolution in host specialist ectomycorrhizal fungi.</title>
        <authorList>
            <person name="Lofgren L.A."/>
            <person name="Nguyen N.H."/>
            <person name="Vilgalys R."/>
            <person name="Ruytinx J."/>
            <person name="Liao H.L."/>
            <person name="Branco S."/>
            <person name="Kuo A."/>
            <person name="LaButti K."/>
            <person name="Lipzen A."/>
            <person name="Andreopoulos W."/>
            <person name="Pangilinan J."/>
            <person name="Riley R."/>
            <person name="Hundley H."/>
            <person name="Na H."/>
            <person name="Barry K."/>
            <person name="Grigoriev I.V."/>
            <person name="Stajich J.E."/>
            <person name="Kennedy P.G."/>
        </authorList>
    </citation>
    <scope>NUCLEOTIDE SEQUENCE</scope>
    <source>
        <strain evidence="2">FC203</strain>
    </source>
</reference>
<sequence>MPNVANRHVHFDLPNGGDRSSYLPTSNTGNRLQRFNFGFEKPPTNLTSDIEPQMPTAHPKFNFGFEVRRQSPAAVHLPDTPDHTAAMGPPPQKFNFGFTAHKQGPAVVDSVLTPPSLALTFNFGWTRPLPPQQPAVPAAQPFSPVAVNSEPTPPTHVPMPFNFGFTKSLSTAKPATLAAQPFNFGMDLETDTPSSLISPLPVQNTRRSSSNDPDNAMQASVIPLKRAASPPSPPSTRSTALVAEHTPKFNFGWQPRPAPTTGVGKHVGFDHNNQSFQFGCKVPPAKVGDWTLAPLTAANPEAPPPSQPVTYTPKDLPNLEGAFPIPKRRKLDPASEVMRRESIGIIIGDAEKAAVAIVKRLNGDEFDRLTQTMLGSLIKPGDEVRDPTAEEVLESNCAVLLAFSSHTATFIYGLFVKKERIMCCCSARFHPVVSGRIGHPSASSSSSTSFLGTRFFDLTIGGSPSSSPSEYSGASVFSPVKHSYCLTKLLPHIFHPFRHDDAVPIPCLDKVLSIPELFIEIVAAVTVEYIAD</sequence>
<comment type="caution">
    <text evidence="2">The sequence shown here is derived from an EMBL/GenBank/DDBJ whole genome shotgun (WGS) entry which is preliminary data.</text>
</comment>
<feature type="region of interest" description="Disordered" evidence="1">
    <location>
        <begin position="194"/>
        <end position="216"/>
    </location>
</feature>
<evidence type="ECO:0000256" key="1">
    <source>
        <dbReference type="SAM" id="MobiDB-lite"/>
    </source>
</evidence>
<dbReference type="AlphaFoldDB" id="A0AAD4DMI5"/>
<accession>A0AAD4DMI5</accession>
<name>A0AAD4DMI5_9AGAM</name>
<protein>
    <submittedName>
        <fullName evidence="2">Uncharacterized protein</fullName>
    </submittedName>
</protein>
<evidence type="ECO:0000313" key="3">
    <source>
        <dbReference type="Proteomes" id="UP001195769"/>
    </source>
</evidence>
<evidence type="ECO:0000313" key="2">
    <source>
        <dbReference type="EMBL" id="KAG1879006.1"/>
    </source>
</evidence>
<dbReference type="RefSeq" id="XP_041216022.1">
    <property type="nucleotide sequence ID" value="XM_041369003.1"/>
</dbReference>
<dbReference type="GeneID" id="64663301"/>
<gene>
    <name evidence="2" type="ORF">F5891DRAFT_1204395</name>
</gene>
<proteinExistence type="predicted"/>
<keyword evidence="3" id="KW-1185">Reference proteome</keyword>
<organism evidence="2 3">
    <name type="scientific">Suillus fuscotomentosus</name>
    <dbReference type="NCBI Taxonomy" id="1912939"/>
    <lineage>
        <taxon>Eukaryota</taxon>
        <taxon>Fungi</taxon>
        <taxon>Dikarya</taxon>
        <taxon>Basidiomycota</taxon>
        <taxon>Agaricomycotina</taxon>
        <taxon>Agaricomycetes</taxon>
        <taxon>Agaricomycetidae</taxon>
        <taxon>Boletales</taxon>
        <taxon>Suillineae</taxon>
        <taxon>Suillaceae</taxon>
        <taxon>Suillus</taxon>
    </lineage>
</organism>
<dbReference type="Proteomes" id="UP001195769">
    <property type="component" value="Unassembled WGS sequence"/>
</dbReference>
<feature type="region of interest" description="Disordered" evidence="1">
    <location>
        <begin position="1"/>
        <end position="24"/>
    </location>
</feature>
<feature type="compositionally biased region" description="Polar residues" evidence="1">
    <location>
        <begin position="194"/>
        <end position="213"/>
    </location>
</feature>